<dbReference type="RefSeq" id="WP_284937175.1">
    <property type="nucleotide sequence ID" value="NZ_JANURM010000003.1"/>
</dbReference>
<keyword evidence="7" id="KW-0418">Kinase</keyword>
<organism evidence="14 15">
    <name type="scientific">Campylobacter gastrosuis</name>
    <dbReference type="NCBI Taxonomy" id="2974576"/>
    <lineage>
        <taxon>Bacteria</taxon>
        <taxon>Pseudomonadati</taxon>
        <taxon>Campylobacterota</taxon>
        <taxon>Epsilonproteobacteria</taxon>
        <taxon>Campylobacterales</taxon>
        <taxon>Campylobacteraceae</taxon>
        <taxon>Campylobacter</taxon>
    </lineage>
</organism>
<comment type="similarity">
    <text evidence="2">Belongs to the HPPK family.</text>
</comment>
<dbReference type="SUPFAM" id="SSF55083">
    <property type="entry name" value="6-hydroxymethyl-7,8-dihydropterin pyrophosphokinase, HPPK"/>
    <property type="match status" value="1"/>
</dbReference>
<comment type="caution">
    <text evidence="14">The sequence shown here is derived from an EMBL/GenBank/DDBJ whole genome shotgun (WGS) entry which is preliminary data.</text>
</comment>
<evidence type="ECO:0000256" key="5">
    <source>
        <dbReference type="ARBA" id="ARBA00022679"/>
    </source>
</evidence>
<reference evidence="14" key="1">
    <citation type="submission" date="2022-08" db="EMBL/GenBank/DDBJ databases">
        <authorList>
            <person name="Wang H."/>
        </authorList>
    </citation>
    <scope>NUCLEOTIDE SEQUENCE</scope>
    <source>
        <strain evidence="14">PS10</strain>
    </source>
</reference>
<keyword evidence="5 14" id="KW-0808">Transferase</keyword>
<evidence type="ECO:0000313" key="15">
    <source>
        <dbReference type="Proteomes" id="UP001173801"/>
    </source>
</evidence>
<dbReference type="InterPro" id="IPR035907">
    <property type="entry name" value="Hppk_sf"/>
</dbReference>
<evidence type="ECO:0000256" key="2">
    <source>
        <dbReference type="ARBA" id="ARBA00005810"/>
    </source>
</evidence>
<dbReference type="PANTHER" id="PTHR43071">
    <property type="entry name" value="2-AMINO-4-HYDROXY-6-HYDROXYMETHYLDIHYDROPTERIDINE PYROPHOSPHOKINASE"/>
    <property type="match status" value="1"/>
</dbReference>
<comment type="pathway">
    <text evidence="1">Cofactor biosynthesis; tetrahydrofolate biosynthesis; 2-amino-4-hydroxy-6-hydroxymethyl-7,8-dihydropteridine diphosphate from 7,8-dihydroneopterin triphosphate: step 4/4.</text>
</comment>
<keyword evidence="8" id="KW-0067">ATP-binding</keyword>
<sequence>MRANGVKRLVRLKFYPRFFGFKEHFKNTAIIGIGGNLGDTKKRFDKFIRVLKNDRRFSVAETSPVIENRAFGYTKQPDFLNAVINLQTSLSAVKLLKILQHYEFRFGRKRSFKNAPRTLDLDILYFSKKVRKSEILNVPHLGVNERFSVIVPLGLMRF</sequence>
<comment type="function">
    <text evidence="10">Catalyzes the transfer of pyrophosphate from adenosine triphosphate (ATP) to 6-hydroxymethyl-7,8-dihydropterin, an enzymatic step in folate biosynthesis pathway.</text>
</comment>
<name>A0ABT7HQ46_9BACT</name>
<dbReference type="EC" id="2.7.6.3" evidence="3"/>
<dbReference type="EMBL" id="JANURM010000003">
    <property type="protein sequence ID" value="MDL0088519.1"/>
    <property type="molecule type" value="Genomic_DNA"/>
</dbReference>
<evidence type="ECO:0000256" key="1">
    <source>
        <dbReference type="ARBA" id="ARBA00005051"/>
    </source>
</evidence>
<evidence type="ECO:0000256" key="12">
    <source>
        <dbReference type="ARBA" id="ARBA00033413"/>
    </source>
</evidence>
<evidence type="ECO:0000256" key="10">
    <source>
        <dbReference type="ARBA" id="ARBA00029409"/>
    </source>
</evidence>
<dbReference type="CDD" id="cd00483">
    <property type="entry name" value="HPPK"/>
    <property type="match status" value="1"/>
</dbReference>
<dbReference type="Gene3D" id="3.30.70.560">
    <property type="entry name" value="7,8-Dihydro-6-hydroxymethylpterin-pyrophosphokinase HPPK"/>
    <property type="match status" value="1"/>
</dbReference>
<evidence type="ECO:0000256" key="4">
    <source>
        <dbReference type="ARBA" id="ARBA00016218"/>
    </source>
</evidence>
<evidence type="ECO:0000256" key="6">
    <source>
        <dbReference type="ARBA" id="ARBA00022741"/>
    </source>
</evidence>
<keyword evidence="15" id="KW-1185">Reference proteome</keyword>
<evidence type="ECO:0000256" key="7">
    <source>
        <dbReference type="ARBA" id="ARBA00022777"/>
    </source>
</evidence>
<evidence type="ECO:0000256" key="8">
    <source>
        <dbReference type="ARBA" id="ARBA00022840"/>
    </source>
</evidence>
<evidence type="ECO:0000256" key="11">
    <source>
        <dbReference type="ARBA" id="ARBA00029766"/>
    </source>
</evidence>
<gene>
    <name evidence="14" type="primary">folK</name>
    <name evidence="14" type="ORF">NYG85_03920</name>
</gene>
<reference evidence="14" key="2">
    <citation type="journal article" date="2023" name="Microorganisms">
        <title>Isolation and Genomic Characteristics of Cat-Borne Campylobacter felis sp. nov. and Sheep-Borne Campylobacter ovis sp. nov.</title>
        <authorList>
            <person name="Wang H."/>
            <person name="Li Y."/>
            <person name="Gu Y."/>
            <person name="Zhou G."/>
            <person name="Chen X."/>
            <person name="Zhang X."/>
            <person name="Shao Z."/>
            <person name="Zhang J."/>
            <person name="Zhang M."/>
        </authorList>
    </citation>
    <scope>NUCLEOTIDE SEQUENCE</scope>
    <source>
        <strain evidence="14">PS10</strain>
    </source>
</reference>
<protein>
    <recommendedName>
        <fullName evidence="4">2-amino-4-hydroxy-6-hydroxymethyldihydropteridine pyrophosphokinase</fullName>
        <ecNumber evidence="3">2.7.6.3</ecNumber>
    </recommendedName>
    <alternativeName>
        <fullName evidence="11">6-hydroxymethyl-7,8-dihydropterin pyrophosphokinase</fullName>
    </alternativeName>
    <alternativeName>
        <fullName evidence="12">7,8-dihydro-6-hydroxymethylpterin-pyrophosphokinase</fullName>
    </alternativeName>
</protein>
<dbReference type="InterPro" id="IPR000550">
    <property type="entry name" value="Hppk"/>
</dbReference>
<evidence type="ECO:0000259" key="13">
    <source>
        <dbReference type="PROSITE" id="PS00794"/>
    </source>
</evidence>
<dbReference type="GO" id="GO:0003848">
    <property type="term" value="F:2-amino-4-hydroxy-6-hydroxymethyldihydropteridine diphosphokinase activity"/>
    <property type="evidence" value="ECO:0007669"/>
    <property type="project" value="UniProtKB-EC"/>
</dbReference>
<evidence type="ECO:0000256" key="9">
    <source>
        <dbReference type="ARBA" id="ARBA00022909"/>
    </source>
</evidence>
<dbReference type="NCBIfam" id="TIGR01498">
    <property type="entry name" value="folK"/>
    <property type="match status" value="1"/>
</dbReference>
<keyword evidence="6" id="KW-0547">Nucleotide-binding</keyword>
<dbReference type="PANTHER" id="PTHR43071:SF1">
    <property type="entry name" value="2-AMINO-4-HYDROXY-6-HYDROXYMETHYLDIHYDROPTERIDINE PYROPHOSPHOKINASE"/>
    <property type="match status" value="1"/>
</dbReference>
<accession>A0ABT7HQ46</accession>
<dbReference type="PROSITE" id="PS00794">
    <property type="entry name" value="HPPK"/>
    <property type="match status" value="1"/>
</dbReference>
<evidence type="ECO:0000256" key="3">
    <source>
        <dbReference type="ARBA" id="ARBA00013253"/>
    </source>
</evidence>
<dbReference type="Proteomes" id="UP001173801">
    <property type="component" value="Unassembled WGS sequence"/>
</dbReference>
<feature type="domain" description="7,8-dihydro-6-hydroxymethylpterin-pyrophosphokinase" evidence="13">
    <location>
        <begin position="113"/>
        <end position="124"/>
    </location>
</feature>
<evidence type="ECO:0000313" key="14">
    <source>
        <dbReference type="EMBL" id="MDL0088519.1"/>
    </source>
</evidence>
<keyword evidence="9" id="KW-0289">Folate biosynthesis</keyword>
<proteinExistence type="inferred from homology"/>
<dbReference type="Pfam" id="PF01288">
    <property type="entry name" value="HPPK"/>
    <property type="match status" value="1"/>
</dbReference>